<dbReference type="GO" id="GO:0016491">
    <property type="term" value="F:oxidoreductase activity"/>
    <property type="evidence" value="ECO:0007669"/>
    <property type="project" value="UniProtKB-KW"/>
</dbReference>
<dbReference type="InterPro" id="IPR051289">
    <property type="entry name" value="LAGLIDADG_Endonuclease"/>
</dbReference>
<evidence type="ECO:0000313" key="4">
    <source>
        <dbReference type="EMBL" id="PIM97131.1"/>
    </source>
</evidence>
<dbReference type="GO" id="GO:0004519">
    <property type="term" value="F:endonuclease activity"/>
    <property type="evidence" value="ECO:0007669"/>
    <property type="project" value="InterPro"/>
</dbReference>
<evidence type="ECO:0000256" key="2">
    <source>
        <dbReference type="SAM" id="SignalP"/>
    </source>
</evidence>
<dbReference type="SUPFAM" id="SSF55608">
    <property type="entry name" value="Homing endonucleases"/>
    <property type="match status" value="2"/>
</dbReference>
<dbReference type="AlphaFoldDB" id="A0A2G9FW22"/>
<dbReference type="Proteomes" id="UP000231279">
    <property type="component" value="Unassembled WGS sequence"/>
</dbReference>
<keyword evidence="2" id="KW-0732">Signal</keyword>
<name>A0A2G9FW22_9LAMI</name>
<sequence length="263" mass="30170">MYLTLIILPLLGSIISGLLGRKIGVSGSHLITCSCVITTTILAVLSFFEVGLNNISVYINLFSQKMIERKMEYRGSKSIDSMIVKEQREYLHGVGSINLSNVRDIANYSINSLEGWQLLITHLDRYPLLTQKYGDYLLFKKAFSLLKKKVHLSHEGLNEIINIKSAMNLGLSNTLKSEFPNYIPAKRERLFRDNLRFRITQHSRDLELMEKIVSYIKSGKIYKYGGKSAVSFTIVDFTDITNNLLPFMEKHYIIGIKHYDYLD</sequence>
<dbReference type="PANTHER" id="PTHR36181:SF4">
    <property type="entry name" value="LAGLIDADG ENDONUCLEASE"/>
    <property type="match status" value="1"/>
</dbReference>
<keyword evidence="4" id="KW-0830">Ubiquinone</keyword>
<dbReference type="OrthoDB" id="5412286at2759"/>
<evidence type="ECO:0000256" key="1">
    <source>
        <dbReference type="SAM" id="Phobius"/>
    </source>
</evidence>
<comment type="caution">
    <text evidence="4">The sequence shown here is derived from an EMBL/GenBank/DDBJ whole genome shotgun (WGS) entry which is preliminary data.</text>
</comment>
<feature type="signal peptide" evidence="2">
    <location>
        <begin position="1"/>
        <end position="20"/>
    </location>
</feature>
<proteinExistence type="predicted"/>
<feature type="transmembrane region" description="Helical" evidence="1">
    <location>
        <begin position="36"/>
        <end position="61"/>
    </location>
</feature>
<gene>
    <name evidence="4" type="ORF">CDL12_30403</name>
</gene>
<reference evidence="5" key="1">
    <citation type="journal article" date="2018" name="Gigascience">
        <title>Genome assembly of the Pink Ipe (Handroanthus impetiginosus, Bignoniaceae), a highly valued, ecologically keystone Neotropical timber forest tree.</title>
        <authorList>
            <person name="Silva-Junior O.B."/>
            <person name="Grattapaglia D."/>
            <person name="Novaes E."/>
            <person name="Collevatti R.G."/>
        </authorList>
    </citation>
    <scope>NUCLEOTIDE SEQUENCE [LARGE SCALE GENOMIC DNA]</scope>
    <source>
        <strain evidence="5">cv. UFG-1</strain>
    </source>
</reference>
<feature type="domain" description="Homing endonuclease LAGLIDADG" evidence="3">
    <location>
        <begin position="80"/>
        <end position="142"/>
    </location>
</feature>
<keyword evidence="1" id="KW-0812">Transmembrane</keyword>
<dbReference type="PANTHER" id="PTHR36181">
    <property type="entry name" value="INTRON-ENCODED ENDONUCLEASE AI3-RELATED"/>
    <property type="match status" value="1"/>
</dbReference>
<keyword evidence="5" id="KW-1185">Reference proteome</keyword>
<dbReference type="Pfam" id="PF00961">
    <property type="entry name" value="LAGLIDADG_1"/>
    <property type="match status" value="2"/>
</dbReference>
<dbReference type="EMBL" id="NKXS01010860">
    <property type="protein sequence ID" value="PIM97131.1"/>
    <property type="molecule type" value="Genomic_DNA"/>
</dbReference>
<evidence type="ECO:0000259" key="3">
    <source>
        <dbReference type="Pfam" id="PF00961"/>
    </source>
</evidence>
<dbReference type="Gene3D" id="3.10.28.10">
    <property type="entry name" value="Homing endonucleases"/>
    <property type="match status" value="2"/>
</dbReference>
<organism evidence="4 5">
    <name type="scientific">Handroanthus impetiginosus</name>
    <dbReference type="NCBI Taxonomy" id="429701"/>
    <lineage>
        <taxon>Eukaryota</taxon>
        <taxon>Viridiplantae</taxon>
        <taxon>Streptophyta</taxon>
        <taxon>Embryophyta</taxon>
        <taxon>Tracheophyta</taxon>
        <taxon>Spermatophyta</taxon>
        <taxon>Magnoliopsida</taxon>
        <taxon>eudicotyledons</taxon>
        <taxon>Gunneridae</taxon>
        <taxon>Pentapetalae</taxon>
        <taxon>asterids</taxon>
        <taxon>lamiids</taxon>
        <taxon>Lamiales</taxon>
        <taxon>Bignoniaceae</taxon>
        <taxon>Crescentiina</taxon>
        <taxon>Tabebuia alliance</taxon>
        <taxon>Handroanthus</taxon>
    </lineage>
</organism>
<feature type="chain" id="PRO_5013546830" evidence="2">
    <location>
        <begin position="21"/>
        <end position="263"/>
    </location>
</feature>
<keyword evidence="1" id="KW-1133">Transmembrane helix</keyword>
<feature type="domain" description="Homing endonuclease LAGLIDADG" evidence="3">
    <location>
        <begin position="194"/>
        <end position="263"/>
    </location>
</feature>
<keyword evidence="1" id="KW-0472">Membrane</keyword>
<keyword evidence="4" id="KW-0560">Oxidoreductase</keyword>
<evidence type="ECO:0000313" key="5">
    <source>
        <dbReference type="Proteomes" id="UP000231279"/>
    </source>
</evidence>
<protein>
    <submittedName>
        <fullName evidence="4">NADH:ubiquinone reductase (H(+)-translocating)</fullName>
        <ecNumber evidence="4">1.6.5.3</ecNumber>
    </submittedName>
</protein>
<dbReference type="GO" id="GO:0005739">
    <property type="term" value="C:mitochondrion"/>
    <property type="evidence" value="ECO:0007669"/>
    <property type="project" value="UniProtKB-ARBA"/>
</dbReference>
<dbReference type="EC" id="1.6.5.3" evidence="4"/>
<accession>A0A2G9FW22</accession>
<dbReference type="STRING" id="429701.A0A2G9FW22"/>
<dbReference type="InterPro" id="IPR004860">
    <property type="entry name" value="LAGLIDADG_dom"/>
</dbReference>
<dbReference type="InterPro" id="IPR027434">
    <property type="entry name" value="Homing_endonucl"/>
</dbReference>